<evidence type="ECO:0000259" key="1">
    <source>
        <dbReference type="Pfam" id="PF03101"/>
    </source>
</evidence>
<accession>A0A8B8K0X6</accession>
<gene>
    <name evidence="3" type="primary">LOC113851147</name>
</gene>
<name>A0A8B8K0X6_ABRPR</name>
<evidence type="ECO:0000313" key="2">
    <source>
        <dbReference type="Proteomes" id="UP000694853"/>
    </source>
</evidence>
<dbReference type="Pfam" id="PF03101">
    <property type="entry name" value="FAR1"/>
    <property type="match status" value="1"/>
</dbReference>
<dbReference type="KEGG" id="aprc:113851147"/>
<dbReference type="OrthoDB" id="1362504at2759"/>
<dbReference type="GeneID" id="113851147"/>
<dbReference type="InterPro" id="IPR004330">
    <property type="entry name" value="FAR1_DNA_bnd_dom"/>
</dbReference>
<keyword evidence="2" id="KW-1185">Reference proteome</keyword>
<evidence type="ECO:0000313" key="3">
    <source>
        <dbReference type="RefSeq" id="XP_027337427.1"/>
    </source>
</evidence>
<dbReference type="RefSeq" id="XP_027337427.1">
    <property type="nucleotide sequence ID" value="XM_027481626.1"/>
</dbReference>
<protein>
    <submittedName>
        <fullName evidence="3">Protein FAR1-RELATED SEQUENCE 5-like</fullName>
    </submittedName>
</protein>
<dbReference type="Proteomes" id="UP000694853">
    <property type="component" value="Unplaced"/>
</dbReference>
<dbReference type="AlphaFoldDB" id="A0A8B8K0X6"/>
<proteinExistence type="predicted"/>
<dbReference type="PANTHER" id="PTHR46328:SF34">
    <property type="entry name" value="PROTEIN FAR1-RELATED SEQUENCE 5-LIKE"/>
    <property type="match status" value="1"/>
</dbReference>
<dbReference type="PANTHER" id="PTHR46328">
    <property type="entry name" value="FAR-RED IMPAIRED RESPONSIVE (FAR1) FAMILY PROTEIN-RELATED"/>
    <property type="match status" value="1"/>
</dbReference>
<organism evidence="2 3">
    <name type="scientific">Abrus precatorius</name>
    <name type="common">Indian licorice</name>
    <name type="synonym">Glycine abrus</name>
    <dbReference type="NCBI Taxonomy" id="3816"/>
    <lineage>
        <taxon>Eukaryota</taxon>
        <taxon>Viridiplantae</taxon>
        <taxon>Streptophyta</taxon>
        <taxon>Embryophyta</taxon>
        <taxon>Tracheophyta</taxon>
        <taxon>Spermatophyta</taxon>
        <taxon>Magnoliopsida</taxon>
        <taxon>eudicotyledons</taxon>
        <taxon>Gunneridae</taxon>
        <taxon>Pentapetalae</taxon>
        <taxon>rosids</taxon>
        <taxon>fabids</taxon>
        <taxon>Fabales</taxon>
        <taxon>Fabaceae</taxon>
        <taxon>Papilionoideae</taxon>
        <taxon>50 kb inversion clade</taxon>
        <taxon>NPAAA clade</taxon>
        <taxon>indigoferoid/millettioid clade</taxon>
        <taxon>Abreae</taxon>
        <taxon>Abrus</taxon>
    </lineage>
</organism>
<reference evidence="3" key="2">
    <citation type="submission" date="2025-08" db="UniProtKB">
        <authorList>
            <consortium name="RefSeq"/>
        </authorList>
    </citation>
    <scope>IDENTIFICATION</scope>
    <source>
        <tissue evidence="3">Young leaves</tissue>
    </source>
</reference>
<sequence length="159" mass="18513">MDVARKPTIGQEFESLEQVWRFWCEYGKLSGFGVRKQYFNKQKVDGVITGCRYVCCKEGHQQEDKRKLQVTKHQPETRTECLARISLSLTNNNKYVIREFVEEHNHPLQLPETMHMLASHRNITEVQTHEIDLPEAFGLRQKASSQLMTTLAEHRANVG</sequence>
<feature type="domain" description="FAR1" evidence="1">
    <location>
        <begin position="21"/>
        <end position="109"/>
    </location>
</feature>
<reference evidence="2" key="1">
    <citation type="journal article" date="2019" name="Toxins">
        <title>Detection of Abrin-Like and Prepropulchellin-Like Toxin Genes and Transcripts Using Whole Genome Sequencing and Full-Length Transcript Sequencing of Abrus precatorius.</title>
        <authorList>
            <person name="Hovde B.T."/>
            <person name="Daligault H.E."/>
            <person name="Hanschen E.R."/>
            <person name="Kunde Y.A."/>
            <person name="Johnson M.B."/>
            <person name="Starkenburg S.R."/>
            <person name="Johnson S.L."/>
        </authorList>
    </citation>
    <scope>NUCLEOTIDE SEQUENCE [LARGE SCALE GENOMIC DNA]</scope>
</reference>